<dbReference type="RefSeq" id="YP_009118413.1">
    <property type="nucleotide sequence ID" value="NC_026421.1"/>
</dbReference>
<feature type="region of interest" description="Disordered" evidence="1">
    <location>
        <begin position="179"/>
        <end position="208"/>
    </location>
</feature>
<keyword evidence="3" id="KW-1185">Reference proteome</keyword>
<dbReference type="GeneID" id="23104160"/>
<dbReference type="Proteomes" id="UP000124452">
    <property type="component" value="Segment"/>
</dbReference>
<proteinExistence type="predicted"/>
<dbReference type="InterPro" id="IPR006772">
    <property type="entry name" value="Herpes_BTRF1"/>
</dbReference>
<organism evidence="2 3">
    <name type="scientific">Equid gammaherpesvirus 5</name>
    <dbReference type="NCBI Taxonomy" id="10371"/>
    <lineage>
        <taxon>Viruses</taxon>
        <taxon>Duplodnaviria</taxon>
        <taxon>Heunggongvirae</taxon>
        <taxon>Peploviricota</taxon>
        <taxon>Herviviricetes</taxon>
        <taxon>Herpesvirales</taxon>
        <taxon>Orthoherpesviridae</taxon>
        <taxon>Gammaherpesvirinae</taxon>
        <taxon>Percavirus</taxon>
        <taxon>Percavirus equidgamma5</taxon>
    </lineage>
</organism>
<sequence length="412" mass="45333">MIRVMAGARFLNGMVKVSKDTYLFHVIHSRSLAVLVGTQGADVPLPLLFSKFPGSPTNSIPLYCYDRPRLSLARLILSSHPYALHSALEIGYAGSDGEVTVYKAPVVKYVDFGDEPVKASSTLMLATKEDMSDAVPFTEDLYPRLGGGDGASLCKIKQVTIDESKNQSFVFDKDAAVSPATPHSQSVSPTVPARPIIKTSRGGGGGEEDAELARFSVYTQLFHAISQHSPKIGTCCAASFNTLLIMTRSQNSLRALPEDAGATPRHNLFIKHVILKEMALENSIRDFEALYGDHVEPVTRRQAEEFRETVRGLRCKLEDCVFVLNSVCEASFAKPVAPGRTDPSTLLLMEKYFLMFHPRDKANSINFGAAVAELIFRGATFTKILAFVEKFIEIKKETPQDNMFKIYALLTN</sequence>
<name>A0A0B4Q5N4_9GAMA</name>
<dbReference type="EMBL" id="KM924295">
    <property type="protein sequence ID" value="AIU39548.1"/>
    <property type="molecule type" value="Genomic_DNA"/>
</dbReference>
<evidence type="ECO:0000256" key="1">
    <source>
        <dbReference type="SAM" id="MobiDB-lite"/>
    </source>
</evidence>
<protein>
    <submittedName>
        <fullName evidence="2">Tegument protein UL88</fullName>
    </submittedName>
</protein>
<dbReference type="KEGG" id="vg:23104160"/>
<evidence type="ECO:0000313" key="3">
    <source>
        <dbReference type="Proteomes" id="UP000124452"/>
    </source>
</evidence>
<evidence type="ECO:0000313" key="2">
    <source>
        <dbReference type="EMBL" id="AIU39548.1"/>
    </source>
</evidence>
<dbReference type="OrthoDB" id="7072at10239"/>
<gene>
    <name evidence="2" type="primary">ORF23</name>
</gene>
<accession>A0A0B4Q5N4</accession>
<reference evidence="2 3" key="1">
    <citation type="journal article" date="2015" name="Genome Announc.">
        <title>Genome sequences of equid herpesviruses 2 and 5.</title>
        <authorList>
            <person name="Wilkie G.S."/>
            <person name="Kerr K."/>
            <person name="Stewart J.P."/>
            <person name="Studdert M.J."/>
            <person name="Davison A.J."/>
        </authorList>
    </citation>
    <scope>NUCLEOTIDE SEQUENCE [LARGE SCALE GENOMIC DNA]</scope>
    <source>
        <strain evidence="2">2-141/67</strain>
    </source>
</reference>
<dbReference type="Pfam" id="PF04682">
    <property type="entry name" value="Herpes_BTRF1"/>
    <property type="match status" value="1"/>
</dbReference>